<dbReference type="PROSITE" id="PS51186">
    <property type="entry name" value="GNAT"/>
    <property type="match status" value="1"/>
</dbReference>
<keyword evidence="2" id="KW-0012">Acyltransferase</keyword>
<evidence type="ECO:0000313" key="3">
    <source>
        <dbReference type="Proteomes" id="UP000019226"/>
    </source>
</evidence>
<organism evidence="2 3">
    <name type="scientific">Corynebacterium casei LMG S-19264</name>
    <dbReference type="NCBI Taxonomy" id="1285583"/>
    <lineage>
        <taxon>Bacteria</taxon>
        <taxon>Bacillati</taxon>
        <taxon>Actinomycetota</taxon>
        <taxon>Actinomycetes</taxon>
        <taxon>Mycobacteriales</taxon>
        <taxon>Corynebacteriaceae</taxon>
        <taxon>Corynebacterium</taxon>
    </lineage>
</organism>
<gene>
    <name evidence="2" type="ORF">CCASEI_08160</name>
</gene>
<evidence type="ECO:0000259" key="1">
    <source>
        <dbReference type="PROSITE" id="PS51186"/>
    </source>
</evidence>
<dbReference type="Pfam" id="PF13673">
    <property type="entry name" value="Acetyltransf_10"/>
    <property type="match status" value="1"/>
</dbReference>
<dbReference type="SUPFAM" id="SSF55729">
    <property type="entry name" value="Acyl-CoA N-acyltransferases (Nat)"/>
    <property type="match status" value="1"/>
</dbReference>
<evidence type="ECO:0000313" key="2">
    <source>
        <dbReference type="EMBL" id="AHI20197.1"/>
    </source>
</evidence>
<dbReference type="InterPro" id="IPR016181">
    <property type="entry name" value="Acyl_CoA_acyltransferase"/>
</dbReference>
<keyword evidence="2" id="KW-0808">Transferase</keyword>
<dbReference type="Proteomes" id="UP000019226">
    <property type="component" value="Chromosome"/>
</dbReference>
<sequence>MSTEFNSSNIAEMNPITLYEVLKLRTDVFVVEQNCPYPELDGRDLEPDCELIWATVDGELAGTTRILHDDDALRIGRVVASPNHRGTGIARELFAYTLDRCKQLDPNSKVVLDAQAPLQKWYGSFGFTPVSDVFLEDGILHITMEL</sequence>
<name>A0ABM5PQC9_9CORY</name>
<dbReference type="Gene3D" id="3.40.630.30">
    <property type="match status" value="1"/>
</dbReference>
<proteinExistence type="predicted"/>
<protein>
    <submittedName>
        <fullName evidence="2">Acyltransferase</fullName>
    </submittedName>
</protein>
<accession>A0ABM5PQC9</accession>
<dbReference type="CDD" id="cd04301">
    <property type="entry name" value="NAT_SF"/>
    <property type="match status" value="1"/>
</dbReference>
<dbReference type="RefSeq" id="WP_025387646.1">
    <property type="nucleotide sequence ID" value="NZ_CP004350.1"/>
</dbReference>
<dbReference type="GO" id="GO:0016746">
    <property type="term" value="F:acyltransferase activity"/>
    <property type="evidence" value="ECO:0007669"/>
    <property type="project" value="UniProtKB-KW"/>
</dbReference>
<dbReference type="GeneID" id="82877770"/>
<reference evidence="3" key="1">
    <citation type="submission" date="2013-02" db="EMBL/GenBank/DDBJ databases">
        <title>The complete genome sequence of Corynebacterium casei LMG S-19264 (=DSM 44701).</title>
        <authorList>
            <person name="Ruckert C."/>
            <person name="Albersmeier A."/>
            <person name="Kalinowski J."/>
        </authorList>
    </citation>
    <scope>NUCLEOTIDE SEQUENCE [LARGE SCALE GENOMIC DNA]</scope>
    <source>
        <strain evidence="3">LMG S-19264</strain>
    </source>
</reference>
<dbReference type="InterPro" id="IPR000182">
    <property type="entry name" value="GNAT_dom"/>
</dbReference>
<dbReference type="EMBL" id="CP004350">
    <property type="protein sequence ID" value="AHI20197.1"/>
    <property type="molecule type" value="Genomic_DNA"/>
</dbReference>
<feature type="domain" description="N-acetyltransferase" evidence="1">
    <location>
        <begin position="8"/>
        <end position="146"/>
    </location>
</feature>
<keyword evidence="3" id="KW-1185">Reference proteome</keyword>